<comment type="caution">
    <text evidence="2">The sequence shown here is derived from an EMBL/GenBank/DDBJ whole genome shotgun (WGS) entry which is preliminary data.</text>
</comment>
<feature type="domain" description="TonB-dependent receptor plug" evidence="1">
    <location>
        <begin position="59"/>
        <end position="141"/>
    </location>
</feature>
<dbReference type="SUPFAM" id="SSF56935">
    <property type="entry name" value="Porins"/>
    <property type="match status" value="1"/>
</dbReference>
<reference evidence="2" key="1">
    <citation type="submission" date="2019-03" db="EMBL/GenBank/DDBJ databases">
        <title>Single cell metagenomics reveals metabolic interactions within the superorganism composed of flagellate Streblomastix strix and complex community of Bacteroidetes bacteria on its surface.</title>
        <authorList>
            <person name="Treitli S.C."/>
            <person name="Kolisko M."/>
            <person name="Husnik F."/>
            <person name="Keeling P."/>
            <person name="Hampl V."/>
        </authorList>
    </citation>
    <scope>NUCLEOTIDE SEQUENCE</scope>
    <source>
        <strain evidence="2">STM</strain>
    </source>
</reference>
<dbReference type="AlphaFoldDB" id="A0A5J4QZX3"/>
<sequence>MNALILIILCTNLCVADVYSQQSVDSIQKSIELNTITVVGNPVDARLKIQAHSAVRAEREYLMENLNSSLMATLEKLLGINALQIGQGGSKPIVRGLGFNRVAVVENGIKQQGQQWGADHGLEIDQYNVDYIEIIKGATSFNIVE</sequence>
<evidence type="ECO:0000259" key="1">
    <source>
        <dbReference type="Pfam" id="PF07715"/>
    </source>
</evidence>
<dbReference type="InterPro" id="IPR037066">
    <property type="entry name" value="Plug_dom_sf"/>
</dbReference>
<organism evidence="2">
    <name type="scientific">termite gut metagenome</name>
    <dbReference type="NCBI Taxonomy" id="433724"/>
    <lineage>
        <taxon>unclassified sequences</taxon>
        <taxon>metagenomes</taxon>
        <taxon>organismal metagenomes</taxon>
    </lineage>
</organism>
<dbReference type="EMBL" id="SNRY01002091">
    <property type="protein sequence ID" value="KAA6326845.1"/>
    <property type="molecule type" value="Genomic_DNA"/>
</dbReference>
<name>A0A5J4QZX3_9ZZZZ</name>
<proteinExistence type="predicted"/>
<accession>A0A5J4QZX3</accession>
<gene>
    <name evidence="2" type="ORF">EZS27_024099</name>
</gene>
<dbReference type="Pfam" id="PF07715">
    <property type="entry name" value="Plug"/>
    <property type="match status" value="1"/>
</dbReference>
<dbReference type="InterPro" id="IPR012910">
    <property type="entry name" value="Plug_dom"/>
</dbReference>
<evidence type="ECO:0000313" key="2">
    <source>
        <dbReference type="EMBL" id="KAA6326845.1"/>
    </source>
</evidence>
<dbReference type="Gene3D" id="2.170.130.10">
    <property type="entry name" value="TonB-dependent receptor, plug domain"/>
    <property type="match status" value="1"/>
</dbReference>
<protein>
    <recommendedName>
        <fullName evidence="1">TonB-dependent receptor plug domain-containing protein</fullName>
    </recommendedName>
</protein>